<keyword evidence="5" id="KW-1185">Reference proteome</keyword>
<dbReference type="Proteomes" id="UP001293593">
    <property type="component" value="Unassembled WGS sequence"/>
</dbReference>
<evidence type="ECO:0000259" key="3">
    <source>
        <dbReference type="PROSITE" id="PS50157"/>
    </source>
</evidence>
<feature type="region of interest" description="Disordered" evidence="2">
    <location>
        <begin position="385"/>
        <end position="410"/>
    </location>
</feature>
<dbReference type="PANTHER" id="PTHR46869:SF1">
    <property type="entry name" value="C2H2-LIKE ZINC FINGER PROTEIN"/>
    <property type="match status" value="1"/>
</dbReference>
<dbReference type="Gene3D" id="3.30.160.60">
    <property type="entry name" value="Classic Zinc Finger"/>
    <property type="match status" value="1"/>
</dbReference>
<gene>
    <name evidence="4" type="ORF">QN277_004158</name>
</gene>
<sequence>MNMLKIRDNSDQAFMEERKFVCKYCNKKYPCGKSLGGHIRTHMTNKFKTNVGDSVVKFDGGRKKERDFGSDEEETASENPIYDLKENPKKRTKKKKKIVIIPKASPLQKERFCKECGKGFSSLKALCGHMACHSEKDKGTMKNKFENHSGFGVKQKMVMMMDSESDTETLSAPNYPRRSRSMRLKTVNTDTNGSSSVSDVEQEQEEVAKCLMLLSKDTRIIFKNGKRSVESKGVEIVEEEKAVLYKNMKLKSGEIVDPDNSDSGFFRNGPKMLNLDVPIDKHLRNREFKTLKVEDRSEYRNEGLIKNRGRTRITEPKKLILEDMDYDTTDGFTREEFINWRKRPSYNSLCQNNQIGVSCKKTPNGFHTEGSWKQESLNSEKVIISGSYDDDDDDSSAYDESDESSTDTDAYPAQISNKVNAKKISKCKKKLESNKSRDHRCPICYKMFKSGQALGGHKRSHFIGGSDENTLVIKQDSPVVQCLIDLNLPAPVDD</sequence>
<feature type="domain" description="C2H2-type" evidence="3">
    <location>
        <begin position="111"/>
        <end position="138"/>
    </location>
</feature>
<evidence type="ECO:0000256" key="2">
    <source>
        <dbReference type="SAM" id="MobiDB-lite"/>
    </source>
</evidence>
<dbReference type="PROSITE" id="PS00028">
    <property type="entry name" value="ZINC_FINGER_C2H2_1"/>
    <property type="match status" value="3"/>
</dbReference>
<organism evidence="4 5">
    <name type="scientific">Acacia crassicarpa</name>
    <name type="common">northern wattle</name>
    <dbReference type="NCBI Taxonomy" id="499986"/>
    <lineage>
        <taxon>Eukaryota</taxon>
        <taxon>Viridiplantae</taxon>
        <taxon>Streptophyta</taxon>
        <taxon>Embryophyta</taxon>
        <taxon>Tracheophyta</taxon>
        <taxon>Spermatophyta</taxon>
        <taxon>Magnoliopsida</taxon>
        <taxon>eudicotyledons</taxon>
        <taxon>Gunneridae</taxon>
        <taxon>Pentapetalae</taxon>
        <taxon>rosids</taxon>
        <taxon>fabids</taxon>
        <taxon>Fabales</taxon>
        <taxon>Fabaceae</taxon>
        <taxon>Caesalpinioideae</taxon>
        <taxon>mimosoid clade</taxon>
        <taxon>Acacieae</taxon>
        <taxon>Acacia</taxon>
    </lineage>
</organism>
<feature type="domain" description="C2H2-type" evidence="3">
    <location>
        <begin position="20"/>
        <end position="47"/>
    </location>
</feature>
<dbReference type="InterPro" id="IPR036236">
    <property type="entry name" value="Znf_C2H2_sf"/>
</dbReference>
<dbReference type="Pfam" id="PF13912">
    <property type="entry name" value="zf-C2H2_6"/>
    <property type="match status" value="3"/>
</dbReference>
<proteinExistence type="predicted"/>
<keyword evidence="1" id="KW-0479">Metal-binding</keyword>
<dbReference type="EMBL" id="JAWXYG010000010">
    <property type="protein sequence ID" value="KAK4261113.1"/>
    <property type="molecule type" value="Genomic_DNA"/>
</dbReference>
<name>A0AAE1MGD1_9FABA</name>
<dbReference type="PANTHER" id="PTHR46869">
    <property type="entry name" value="C2H2-LIKE ZINC FINGER PROTEIN"/>
    <property type="match status" value="1"/>
</dbReference>
<feature type="compositionally biased region" description="Acidic residues" evidence="2">
    <location>
        <begin position="388"/>
        <end position="406"/>
    </location>
</feature>
<evidence type="ECO:0000313" key="5">
    <source>
        <dbReference type="Proteomes" id="UP001293593"/>
    </source>
</evidence>
<keyword evidence="1" id="KW-0862">Zinc</keyword>
<accession>A0AAE1MGD1</accession>
<dbReference type="SMART" id="SM00355">
    <property type="entry name" value="ZnF_C2H2"/>
    <property type="match status" value="3"/>
</dbReference>
<dbReference type="SUPFAM" id="SSF57667">
    <property type="entry name" value="beta-beta-alpha zinc fingers"/>
    <property type="match status" value="2"/>
</dbReference>
<dbReference type="GO" id="GO:0008270">
    <property type="term" value="F:zinc ion binding"/>
    <property type="evidence" value="ECO:0007669"/>
    <property type="project" value="UniProtKB-KW"/>
</dbReference>
<evidence type="ECO:0000313" key="4">
    <source>
        <dbReference type="EMBL" id="KAK4261113.1"/>
    </source>
</evidence>
<reference evidence="4" key="1">
    <citation type="submission" date="2023-10" db="EMBL/GenBank/DDBJ databases">
        <title>Chromosome-level genome of the transformable northern wattle, Acacia crassicarpa.</title>
        <authorList>
            <person name="Massaro I."/>
            <person name="Sinha N.R."/>
            <person name="Poethig S."/>
            <person name="Leichty A.R."/>
        </authorList>
    </citation>
    <scope>NUCLEOTIDE SEQUENCE</scope>
    <source>
        <strain evidence="4">Acra3RX</strain>
        <tissue evidence="4">Leaf</tissue>
    </source>
</reference>
<dbReference type="InterPro" id="IPR013087">
    <property type="entry name" value="Znf_C2H2_type"/>
</dbReference>
<dbReference type="AlphaFoldDB" id="A0AAE1MGD1"/>
<protein>
    <recommendedName>
        <fullName evidence="3">C2H2-type domain-containing protein</fullName>
    </recommendedName>
</protein>
<evidence type="ECO:0000256" key="1">
    <source>
        <dbReference type="PROSITE-ProRule" id="PRU00042"/>
    </source>
</evidence>
<dbReference type="PROSITE" id="PS50157">
    <property type="entry name" value="ZINC_FINGER_C2H2_2"/>
    <property type="match status" value="3"/>
</dbReference>
<comment type="caution">
    <text evidence="4">The sequence shown here is derived from an EMBL/GenBank/DDBJ whole genome shotgun (WGS) entry which is preliminary data.</text>
</comment>
<keyword evidence="1" id="KW-0863">Zinc-finger</keyword>
<feature type="domain" description="C2H2-type" evidence="3">
    <location>
        <begin position="439"/>
        <end position="461"/>
    </location>
</feature>